<dbReference type="Gene3D" id="2.20.100.10">
    <property type="entry name" value="Thrombospondin type-1 (TSP1) repeat"/>
    <property type="match status" value="1"/>
</dbReference>
<reference evidence="3 4" key="1">
    <citation type="submission" date="2020-06" db="EMBL/GenBank/DDBJ databases">
        <authorList>
            <person name="Li R."/>
            <person name="Bekaert M."/>
        </authorList>
    </citation>
    <scope>NUCLEOTIDE SEQUENCE [LARGE SCALE GENOMIC DNA]</scope>
    <source>
        <strain evidence="4">wild</strain>
    </source>
</reference>
<accession>A0A6J8BT35</accession>
<name>A0A6J8BT35_MYTCO</name>
<dbReference type="Pfam" id="PF00090">
    <property type="entry name" value="TSP_1"/>
    <property type="match status" value="1"/>
</dbReference>
<keyword evidence="2" id="KW-0472">Membrane</keyword>
<dbReference type="OrthoDB" id="347314at2759"/>
<dbReference type="EMBL" id="CACVKT020003804">
    <property type="protein sequence ID" value="CAC5385899.1"/>
    <property type="molecule type" value="Genomic_DNA"/>
</dbReference>
<dbReference type="InterPro" id="IPR036383">
    <property type="entry name" value="TSP1_rpt_sf"/>
</dbReference>
<evidence type="ECO:0000256" key="1">
    <source>
        <dbReference type="SAM" id="MobiDB-lite"/>
    </source>
</evidence>
<keyword evidence="2" id="KW-0812">Transmembrane</keyword>
<dbReference type="InterPro" id="IPR000884">
    <property type="entry name" value="TSP1_rpt"/>
</dbReference>
<dbReference type="Proteomes" id="UP000507470">
    <property type="component" value="Unassembled WGS sequence"/>
</dbReference>
<feature type="region of interest" description="Disordered" evidence="1">
    <location>
        <begin position="311"/>
        <end position="330"/>
    </location>
</feature>
<feature type="compositionally biased region" description="Polar residues" evidence="1">
    <location>
        <begin position="311"/>
        <end position="323"/>
    </location>
</feature>
<sequence length="501" mass="56674">MRNVYVMAKSHSNRDRNLCSPKTSIDENLTYEPLKPIHLATSNGSYDTLQNVQNAEKNHQNNLCGNRKQGDCNKEHNQIYERFTNERGINQNIYDSTHTDAAYVSGNFVSSTTKSGLCYNQNTYCYTNTAEIEQDNYYSELQKQNSRSSDLYEIADGKQLNLTHCTVPGKLLLINDKKQTTFVGQLGKRCACFVIGFLLGGVIAGVSVFMLLKTNSQDLEKYNIQTQVLNNISGCEWDTWSSWTKCSVSCGNGTQYRERQQNRTLHTCNDKADNDTRTCTNNNCQGKRVLLDMTFDPSSLNANRYLSRDNTILSSQRSSQTPKGSPGRGALQKYSGVIADQCFGNRRKIYYRVFYSYTLKTVLSNTNLILEIGLSQRDQIDQSDFVGNVQEKGWSFALARCGSSNNICLRAKHLRTLKVNDLFSGNSVGLQKNGTLELLIDRQNNKFSLRISNTQKPVISFENVASNKEFCPVFGVHNVQKVNVLLRILESRDVTQEKFEL</sequence>
<evidence type="ECO:0000256" key="2">
    <source>
        <dbReference type="SAM" id="Phobius"/>
    </source>
</evidence>
<protein>
    <submittedName>
        <fullName evidence="3">THBS2S</fullName>
    </submittedName>
</protein>
<dbReference type="Gene3D" id="2.60.120.920">
    <property type="match status" value="1"/>
</dbReference>
<organism evidence="3 4">
    <name type="scientific">Mytilus coruscus</name>
    <name type="common">Sea mussel</name>
    <dbReference type="NCBI Taxonomy" id="42192"/>
    <lineage>
        <taxon>Eukaryota</taxon>
        <taxon>Metazoa</taxon>
        <taxon>Spiralia</taxon>
        <taxon>Lophotrochozoa</taxon>
        <taxon>Mollusca</taxon>
        <taxon>Bivalvia</taxon>
        <taxon>Autobranchia</taxon>
        <taxon>Pteriomorphia</taxon>
        <taxon>Mytilida</taxon>
        <taxon>Mytiloidea</taxon>
        <taxon>Mytilidae</taxon>
        <taxon>Mytilinae</taxon>
        <taxon>Mytilus</taxon>
    </lineage>
</organism>
<dbReference type="PROSITE" id="PS50092">
    <property type="entry name" value="TSP1"/>
    <property type="match status" value="1"/>
</dbReference>
<gene>
    <name evidence="3" type="ORF">MCOR_21398</name>
</gene>
<evidence type="ECO:0000313" key="3">
    <source>
        <dbReference type="EMBL" id="CAC5385899.1"/>
    </source>
</evidence>
<dbReference type="InterPro" id="IPR043136">
    <property type="entry name" value="B30.2/SPRY_sf"/>
</dbReference>
<keyword evidence="2" id="KW-1133">Transmembrane helix</keyword>
<evidence type="ECO:0000313" key="4">
    <source>
        <dbReference type="Proteomes" id="UP000507470"/>
    </source>
</evidence>
<dbReference type="AlphaFoldDB" id="A0A6J8BT35"/>
<dbReference type="SMART" id="SM00209">
    <property type="entry name" value="TSP1"/>
    <property type="match status" value="1"/>
</dbReference>
<keyword evidence="4" id="KW-1185">Reference proteome</keyword>
<proteinExistence type="predicted"/>
<feature type="transmembrane region" description="Helical" evidence="2">
    <location>
        <begin position="190"/>
        <end position="212"/>
    </location>
</feature>
<dbReference type="SUPFAM" id="SSF82895">
    <property type="entry name" value="TSP-1 type 1 repeat"/>
    <property type="match status" value="1"/>
</dbReference>